<dbReference type="GO" id="GO:0005829">
    <property type="term" value="C:cytosol"/>
    <property type="evidence" value="ECO:0007669"/>
    <property type="project" value="TreeGrafter"/>
</dbReference>
<dbReference type="EMBL" id="NCMJ01000272">
    <property type="protein sequence ID" value="PLE23890.1"/>
    <property type="molecule type" value="Genomic_DNA"/>
</dbReference>
<gene>
    <name evidence="3" type="ORF">B6I68_30930</name>
    <name evidence="5" type="ORF">BL124_00004740</name>
    <name evidence="4" type="ORF">CP554_21200</name>
</gene>
<evidence type="ECO:0000256" key="2">
    <source>
        <dbReference type="PIRSR" id="PIRSR613078-2"/>
    </source>
</evidence>
<dbReference type="PANTHER" id="PTHR48100">
    <property type="entry name" value="BROAD-SPECIFICITY PHOSPHATASE YOR283W-RELATED"/>
    <property type="match status" value="1"/>
</dbReference>
<dbReference type="Proteomes" id="UP000234439">
    <property type="component" value="Unassembled WGS sequence"/>
</dbReference>
<dbReference type="CDD" id="cd07067">
    <property type="entry name" value="HP_PGM_like"/>
    <property type="match status" value="1"/>
</dbReference>
<dbReference type="SUPFAM" id="SSF53254">
    <property type="entry name" value="Phosphoglycerate mutase-like"/>
    <property type="match status" value="1"/>
</dbReference>
<sequence length="206" mass="22847">MMQVILVRHAETEWNVKNIIQGHSDSALTLRGERQTSALLAAFAESDYRVECVYASPLGRAWQMGQRLAERFYCSLIAEPALKEQAFGQFEGMTTVALLQNNPDAAEALFTLDAEYCPPGGESLSDASQRMIHFLSSLEKKHHHRTICIVSHGQVIQGVLATLKSGSVDDFHRYAQPNASYAVFELINGSCTVLSWGIATHLRHLD</sequence>
<protein>
    <submittedName>
        <fullName evidence="5">Histidine phosphatase family protein</fullName>
    </submittedName>
</protein>
<evidence type="ECO:0000313" key="5">
    <source>
        <dbReference type="EMBL" id="ROH02220.1"/>
    </source>
</evidence>
<dbReference type="RefSeq" id="WP_004189986.1">
    <property type="nucleotide sequence ID" value="NZ_AP022527.1"/>
</dbReference>
<reference evidence="4 7" key="2">
    <citation type="submission" date="2017-09" db="EMBL/GenBank/DDBJ databases">
        <title>Molecular Epidemiology of Livestock-Associated Methicillin Resistant Staphylococcus aureus (LA-MRSA) and Extended-Spectrum Beta-Lactamase (ESBL)-Producing Enterobacteriaceae in Pigs and Exposed Workers in Cameroon and South Africa.</title>
        <authorList>
            <person name="Founou L."/>
            <person name="Founou R.C."/>
            <person name="Allam M."/>
            <person name="Ismail A."/>
            <person name="Essack S.Y."/>
        </authorList>
    </citation>
    <scope>NUCLEOTIDE SEQUENCE [LARGE SCALE GENOMIC DNA]</scope>
    <source>
        <strain evidence="4 7">HH516E4IA</strain>
    </source>
</reference>
<evidence type="ECO:0000313" key="4">
    <source>
        <dbReference type="EMBL" id="PVU60659.1"/>
    </source>
</evidence>
<feature type="binding site" evidence="2">
    <location>
        <position position="60"/>
    </location>
    <ligand>
        <name>substrate</name>
    </ligand>
</feature>
<dbReference type="GO" id="GO:0016791">
    <property type="term" value="F:phosphatase activity"/>
    <property type="evidence" value="ECO:0007669"/>
    <property type="project" value="TreeGrafter"/>
</dbReference>
<dbReference type="Pfam" id="PF00300">
    <property type="entry name" value="His_Phos_1"/>
    <property type="match status" value="1"/>
</dbReference>
<dbReference type="InterPro" id="IPR029033">
    <property type="entry name" value="His_PPase_superfam"/>
</dbReference>
<dbReference type="InterPro" id="IPR013078">
    <property type="entry name" value="His_Pase_superF_clade-1"/>
</dbReference>
<dbReference type="EMBL" id="PCFF01000032">
    <property type="protein sequence ID" value="PVU60659.1"/>
    <property type="molecule type" value="Genomic_DNA"/>
</dbReference>
<reference evidence="3 6" key="1">
    <citation type="journal article" date="2017" name="J. Infect. Dis.">
        <title>An Analysis of the Epidemic of Klebsiella pneumoniae Carbapenemase-Producing K. pneumoniae: Convergence of Two Evolutionary Mechanisms Creates the Perfect Storm.</title>
        <authorList>
            <person name="Rojas L.J."/>
            <person name="Weinstock G.M."/>
            <person name="De La Cadena E."/>
            <person name="Diaz L."/>
            <person name="Rios R."/>
            <person name="Hanson B.M."/>
            <person name="Brown J.S."/>
            <person name="Vats P."/>
            <person name="Phillips D.S."/>
            <person name="Nguyen H."/>
            <person name="Hujer K.M."/>
            <person name="Correa A."/>
            <person name="Adams M.D."/>
            <person name="Perez F."/>
            <person name="Sodergren E."/>
            <person name="Narechania A."/>
            <person name="Planet P.J."/>
            <person name="Villegas M.V."/>
            <person name="Bonomo R.A."/>
            <person name="Arias C.A."/>
        </authorList>
    </citation>
    <scope>NUCLEOTIDE SEQUENCE [LARGE SCALE GENOMIC DNA]</scope>
    <source>
        <strain evidence="3 6">COL-Kpn30</strain>
    </source>
</reference>
<dbReference type="Proteomes" id="UP000283322">
    <property type="component" value="Unassembled WGS sequence"/>
</dbReference>
<proteinExistence type="predicted"/>
<evidence type="ECO:0000313" key="3">
    <source>
        <dbReference type="EMBL" id="PLE23890.1"/>
    </source>
</evidence>
<accession>A0A2V1L988</accession>
<evidence type="ECO:0000313" key="6">
    <source>
        <dbReference type="Proteomes" id="UP000234439"/>
    </source>
</evidence>
<comment type="caution">
    <text evidence="5">The sequence shown here is derived from an EMBL/GenBank/DDBJ whole genome shotgun (WGS) entry which is preliminary data.</text>
</comment>
<organism evidence="5 8">
    <name type="scientific">Klebsiella pneumoniae</name>
    <dbReference type="NCBI Taxonomy" id="573"/>
    <lineage>
        <taxon>Bacteria</taxon>
        <taxon>Pseudomonadati</taxon>
        <taxon>Pseudomonadota</taxon>
        <taxon>Gammaproteobacteria</taxon>
        <taxon>Enterobacterales</taxon>
        <taxon>Enterobacteriaceae</taxon>
        <taxon>Klebsiella/Raoultella group</taxon>
        <taxon>Klebsiella</taxon>
        <taxon>Klebsiella pneumoniae complex</taxon>
    </lineage>
</organism>
<dbReference type="EMBL" id="MPYG04000046">
    <property type="protein sequence ID" value="ROH02220.1"/>
    <property type="molecule type" value="Genomic_DNA"/>
</dbReference>
<dbReference type="Proteomes" id="UP000245817">
    <property type="component" value="Unassembled WGS sequence"/>
</dbReference>
<dbReference type="SMART" id="SM00855">
    <property type="entry name" value="PGAM"/>
    <property type="match status" value="1"/>
</dbReference>
<dbReference type="Gene3D" id="3.40.50.1240">
    <property type="entry name" value="Phosphoglycerate mutase-like"/>
    <property type="match status" value="1"/>
</dbReference>
<evidence type="ECO:0000256" key="1">
    <source>
        <dbReference type="PIRSR" id="PIRSR613078-1"/>
    </source>
</evidence>
<reference evidence="5 8" key="3">
    <citation type="submission" date="2018-10" db="EMBL/GenBank/DDBJ databases">
        <authorList>
            <person name="Vanduin D."/>
            <person name="Fouts D."/>
            <person name="Wright M."/>
            <person name="Sutton G."/>
            <person name="Nguyen K."/>
            <person name="Kreiswirth B."/>
            <person name="Chen L."/>
            <person name="Rojas L."/>
            <person name="Hujer A."/>
            <person name="Hujer K."/>
            <person name="Bonomo R."/>
            <person name="Adams M."/>
        </authorList>
    </citation>
    <scope>NUCLEOTIDE SEQUENCE [LARGE SCALE GENOMIC DNA]</scope>
    <source>
        <strain evidence="5 8">CRK0165</strain>
    </source>
</reference>
<feature type="active site" description="Proton donor/acceptor" evidence="1">
    <location>
        <position position="84"/>
    </location>
</feature>
<dbReference type="AlphaFoldDB" id="A0A2V1L988"/>
<feature type="active site" description="Tele-phosphohistidine intermediate" evidence="1">
    <location>
        <position position="9"/>
    </location>
</feature>
<feature type="binding site" evidence="2">
    <location>
        <begin position="8"/>
        <end position="15"/>
    </location>
    <ligand>
        <name>substrate</name>
    </ligand>
</feature>
<evidence type="ECO:0000313" key="7">
    <source>
        <dbReference type="Proteomes" id="UP000245817"/>
    </source>
</evidence>
<evidence type="ECO:0000313" key="8">
    <source>
        <dbReference type="Proteomes" id="UP000283322"/>
    </source>
</evidence>
<dbReference type="PANTHER" id="PTHR48100:SF44">
    <property type="entry name" value="PHOSPHATASE C1620.13-RELATED"/>
    <property type="match status" value="1"/>
</dbReference>
<dbReference type="InterPro" id="IPR050275">
    <property type="entry name" value="PGM_Phosphatase"/>
</dbReference>
<name>A0A2V1L988_KLEPN</name>